<feature type="transmembrane region" description="Helical" evidence="1">
    <location>
        <begin position="242"/>
        <end position="268"/>
    </location>
</feature>
<dbReference type="AlphaFoldDB" id="K3X698"/>
<feature type="transmembrane region" description="Helical" evidence="1">
    <location>
        <begin position="188"/>
        <end position="208"/>
    </location>
</feature>
<keyword evidence="1" id="KW-0472">Membrane</keyword>
<dbReference type="EMBL" id="GL376588">
    <property type="status" value="NOT_ANNOTATED_CDS"/>
    <property type="molecule type" value="Genomic_DNA"/>
</dbReference>
<dbReference type="EnsemblProtists" id="PYU1_T012747">
    <property type="protein sequence ID" value="PYU1_T012747"/>
    <property type="gene ID" value="PYU1_G012721"/>
</dbReference>
<keyword evidence="1" id="KW-0812">Transmembrane</keyword>
<feature type="transmembrane region" description="Helical" evidence="1">
    <location>
        <begin position="119"/>
        <end position="138"/>
    </location>
</feature>
<organism evidence="2 3">
    <name type="scientific">Globisporangium ultimum (strain ATCC 200006 / CBS 805.95 / DAOM BR144)</name>
    <name type="common">Pythium ultimum</name>
    <dbReference type="NCBI Taxonomy" id="431595"/>
    <lineage>
        <taxon>Eukaryota</taxon>
        <taxon>Sar</taxon>
        <taxon>Stramenopiles</taxon>
        <taxon>Oomycota</taxon>
        <taxon>Peronosporomycetes</taxon>
        <taxon>Pythiales</taxon>
        <taxon>Pythiaceae</taxon>
        <taxon>Globisporangium</taxon>
    </lineage>
</organism>
<keyword evidence="3" id="KW-1185">Reference proteome</keyword>
<dbReference type="OMA" id="FNCKSKP"/>
<evidence type="ECO:0000313" key="2">
    <source>
        <dbReference type="EnsemblProtists" id="PYU1_T012747"/>
    </source>
</evidence>
<proteinExistence type="predicted"/>
<feature type="transmembrane region" description="Helical" evidence="1">
    <location>
        <begin position="159"/>
        <end position="182"/>
    </location>
</feature>
<dbReference type="eggNOG" id="ENOG502SNMQ">
    <property type="taxonomic scope" value="Eukaryota"/>
</dbReference>
<feature type="transmembrane region" description="Helical" evidence="1">
    <location>
        <begin position="21"/>
        <end position="39"/>
    </location>
</feature>
<name>K3X698_GLOUD</name>
<evidence type="ECO:0000256" key="1">
    <source>
        <dbReference type="SAM" id="Phobius"/>
    </source>
</evidence>
<dbReference type="Proteomes" id="UP000019132">
    <property type="component" value="Unassembled WGS sequence"/>
</dbReference>
<feature type="transmembrane region" description="Helical" evidence="1">
    <location>
        <begin position="93"/>
        <end position="113"/>
    </location>
</feature>
<evidence type="ECO:0000313" key="3">
    <source>
        <dbReference type="Proteomes" id="UP000019132"/>
    </source>
</evidence>
<dbReference type="InParanoid" id="K3X698"/>
<feature type="transmembrane region" description="Helical" evidence="1">
    <location>
        <begin position="59"/>
        <end position="81"/>
    </location>
</feature>
<dbReference type="PANTHER" id="PTHR33802">
    <property type="entry name" value="SI:CH211-161H7.5-RELATED"/>
    <property type="match status" value="1"/>
</dbReference>
<dbReference type="VEuPathDB" id="FungiDB:PYU1_G012721"/>
<sequence length="301" mass="32840">MSSSALPSHQLPQGASLHLPLVNAGLFLLQLVFTWIGFAQGDSAQLKYDTLITPAPYAFSIWGLIYVLTFVALGVDIFHPSLSFFTNSAKPDVFRVLFALSCITNAGWCLLFNNEYVNLATLDITLLWLVLLPIYLFANYERRISAFQWKQFVCSELCFRVYFSWISAATALSWAITFQQIAGGYLSIGSYLALLGTLLVFVLTGVVYGEDPVIGVVGAWTLIALADKNADAFQGVDREKVIRIQAAASLAAGVVLAMVIVSAVYRVVLIRLNRAAKLVATTPKRGYRSYGAVKTTSGSSP</sequence>
<dbReference type="HOGENOM" id="CLU_079229_0_0_1"/>
<accession>K3X698</accession>
<reference evidence="3" key="2">
    <citation type="submission" date="2010-04" db="EMBL/GenBank/DDBJ databases">
        <authorList>
            <person name="Buell R."/>
            <person name="Hamilton J."/>
            <person name="Hostetler J."/>
        </authorList>
    </citation>
    <scope>NUCLEOTIDE SEQUENCE [LARGE SCALE GENOMIC DNA]</scope>
    <source>
        <strain evidence="3">DAOM:BR144</strain>
    </source>
</reference>
<reference evidence="3" key="1">
    <citation type="journal article" date="2010" name="Genome Biol.">
        <title>Genome sequence of the necrotrophic plant pathogen Pythium ultimum reveals original pathogenicity mechanisms and effector repertoire.</title>
        <authorList>
            <person name="Levesque C.A."/>
            <person name="Brouwer H."/>
            <person name="Cano L."/>
            <person name="Hamilton J.P."/>
            <person name="Holt C."/>
            <person name="Huitema E."/>
            <person name="Raffaele S."/>
            <person name="Robideau G.P."/>
            <person name="Thines M."/>
            <person name="Win J."/>
            <person name="Zerillo M.M."/>
            <person name="Beakes G.W."/>
            <person name="Boore J.L."/>
            <person name="Busam D."/>
            <person name="Dumas B."/>
            <person name="Ferriera S."/>
            <person name="Fuerstenberg S.I."/>
            <person name="Gachon C.M."/>
            <person name="Gaulin E."/>
            <person name="Govers F."/>
            <person name="Grenville-Briggs L."/>
            <person name="Horner N."/>
            <person name="Hostetler J."/>
            <person name="Jiang R.H."/>
            <person name="Johnson J."/>
            <person name="Krajaejun T."/>
            <person name="Lin H."/>
            <person name="Meijer H.J."/>
            <person name="Moore B."/>
            <person name="Morris P."/>
            <person name="Phuntmart V."/>
            <person name="Puiu D."/>
            <person name="Shetty J."/>
            <person name="Stajich J.E."/>
            <person name="Tripathy S."/>
            <person name="Wawra S."/>
            <person name="van West P."/>
            <person name="Whitty B.R."/>
            <person name="Coutinho P.M."/>
            <person name="Henrissat B."/>
            <person name="Martin F."/>
            <person name="Thomas P.D."/>
            <person name="Tyler B.M."/>
            <person name="De Vries R.P."/>
            <person name="Kamoun S."/>
            <person name="Yandell M."/>
            <person name="Tisserat N."/>
            <person name="Buell C.R."/>
        </authorList>
    </citation>
    <scope>NUCLEOTIDE SEQUENCE</scope>
    <source>
        <strain evidence="3">DAOM:BR144</strain>
    </source>
</reference>
<keyword evidence="1" id="KW-1133">Transmembrane helix</keyword>
<dbReference type="PANTHER" id="PTHR33802:SF2">
    <property type="entry name" value="EF-HAND DOMAIN-CONTAINING PROTEIN"/>
    <property type="match status" value="1"/>
</dbReference>
<reference evidence="2" key="3">
    <citation type="submission" date="2015-02" db="UniProtKB">
        <authorList>
            <consortium name="EnsemblProtists"/>
        </authorList>
    </citation>
    <scope>IDENTIFICATION</scope>
    <source>
        <strain evidence="2">DAOM BR144</strain>
    </source>
</reference>
<protein>
    <submittedName>
        <fullName evidence="2">Uncharacterized protein</fullName>
    </submittedName>
</protein>